<feature type="region of interest" description="Disordered" evidence="5">
    <location>
        <begin position="422"/>
        <end position="448"/>
    </location>
</feature>
<organism evidence="8 9">
    <name type="scientific">Rotaria socialis</name>
    <dbReference type="NCBI Taxonomy" id="392032"/>
    <lineage>
        <taxon>Eukaryota</taxon>
        <taxon>Metazoa</taxon>
        <taxon>Spiralia</taxon>
        <taxon>Gnathifera</taxon>
        <taxon>Rotifera</taxon>
        <taxon>Eurotatoria</taxon>
        <taxon>Bdelloidea</taxon>
        <taxon>Philodinida</taxon>
        <taxon>Philodinidae</taxon>
        <taxon>Rotaria</taxon>
    </lineage>
</organism>
<protein>
    <recommendedName>
        <fullName evidence="6">FYVE-type domain-containing protein</fullName>
    </recommendedName>
</protein>
<proteinExistence type="predicted"/>
<evidence type="ECO:0000256" key="2">
    <source>
        <dbReference type="ARBA" id="ARBA00022771"/>
    </source>
</evidence>
<dbReference type="AlphaFoldDB" id="A0A820TFY4"/>
<sequence>MLKSYWLEALTDYNKKNYSHLSIEMDFDIDAVLDQLEKTLNQSDHEDKTTEQIIQTPSSSSTLTKSVDDLLLLDLDPLGHPEDNDNNQENDDKLERIKQDLQELYASSVVIDTSSAPIPILPDLIGQQDELSSTPLPLAVEQLELEVRQEVLQHTLEQTSSSLLSPDITNISNSHHDDEKETAIFSTSSISDEEEHHQRELEENLTSSPDNEATKRLTNFTFQNEPDLIQHETSSTQTQFVLHSVDSIVNAPMGSNLDDFIVSSSPMSEIMPLQLTSDVFFTSCDDNEEKSMQLPSEDLIVESSLRSSPSNNVTNTATTQDFDLVKNVLSEIFDKNDEEILDENPIEEKESELVNIEKHDMSSPTMLSPSLLNTNNDDDDFRFLDDMLASIDGHDTDIHQLTSAEIDRVDSLLKDIVNSHKREAAETPPNDIEPCPPPSPPLSEQASISPNEFSGLQIAQSVAAPVNEELIRVEQEWAELTEAEKTLGSVKPEWVSDELATGCTKCTAKFSITRRRHHCRACGKVFCSTCCWQKIKLIHNDSKEDRACNDCIKTINHVEYLWNYKRNNQKPRSSVLRKKTGKN</sequence>
<evidence type="ECO:0000256" key="3">
    <source>
        <dbReference type="ARBA" id="ARBA00022833"/>
    </source>
</evidence>
<dbReference type="PANTHER" id="PTHR46319">
    <property type="entry name" value="ZINC FINGER FYVE DOMAIN-CONTAINING PROTEIN"/>
    <property type="match status" value="1"/>
</dbReference>
<evidence type="ECO:0000313" key="9">
    <source>
        <dbReference type="Proteomes" id="UP000663851"/>
    </source>
</evidence>
<feature type="compositionally biased region" description="Polar residues" evidence="5">
    <location>
        <begin position="204"/>
        <end position="213"/>
    </location>
</feature>
<evidence type="ECO:0000256" key="4">
    <source>
        <dbReference type="PROSITE-ProRule" id="PRU00091"/>
    </source>
</evidence>
<reference evidence="8" key="1">
    <citation type="submission" date="2021-02" db="EMBL/GenBank/DDBJ databases">
        <authorList>
            <person name="Nowell W R."/>
        </authorList>
    </citation>
    <scope>NUCLEOTIDE SEQUENCE</scope>
</reference>
<dbReference type="InterPro" id="IPR013083">
    <property type="entry name" value="Znf_RING/FYVE/PHD"/>
</dbReference>
<keyword evidence="3" id="KW-0862">Zinc</keyword>
<feature type="region of interest" description="Disordered" evidence="5">
    <location>
        <begin position="188"/>
        <end position="213"/>
    </location>
</feature>
<accession>A0A820TFY4</accession>
<dbReference type="PROSITE" id="PS50178">
    <property type="entry name" value="ZF_FYVE"/>
    <property type="match status" value="1"/>
</dbReference>
<dbReference type="EMBL" id="CAJOBP010002515">
    <property type="protein sequence ID" value="CAF4359155.1"/>
    <property type="molecule type" value="Genomic_DNA"/>
</dbReference>
<keyword evidence="1" id="KW-0479">Metal-binding</keyword>
<dbReference type="GO" id="GO:0031901">
    <property type="term" value="C:early endosome membrane"/>
    <property type="evidence" value="ECO:0007669"/>
    <property type="project" value="TreeGrafter"/>
</dbReference>
<feature type="region of interest" description="Disordered" evidence="5">
    <location>
        <begin position="42"/>
        <end position="61"/>
    </location>
</feature>
<evidence type="ECO:0000256" key="1">
    <source>
        <dbReference type="ARBA" id="ARBA00022723"/>
    </source>
</evidence>
<gene>
    <name evidence="8" type="ORF">HFQ381_LOCUS25007</name>
    <name evidence="7" type="ORF">UJA718_LOCUS16320</name>
</gene>
<dbReference type="GO" id="GO:0008270">
    <property type="term" value="F:zinc ion binding"/>
    <property type="evidence" value="ECO:0007669"/>
    <property type="project" value="UniProtKB-KW"/>
</dbReference>
<comment type="caution">
    <text evidence="8">The sequence shown here is derived from an EMBL/GenBank/DDBJ whole genome shotgun (WGS) entry which is preliminary data.</text>
</comment>
<dbReference type="InterPro" id="IPR017455">
    <property type="entry name" value="Znf_FYVE-rel"/>
</dbReference>
<keyword evidence="10" id="KW-1185">Reference proteome</keyword>
<name>A0A820TFY4_9BILA</name>
<evidence type="ECO:0000313" key="7">
    <source>
        <dbReference type="EMBL" id="CAF4359155.1"/>
    </source>
</evidence>
<dbReference type="Proteomes" id="UP000663873">
    <property type="component" value="Unassembled WGS sequence"/>
</dbReference>
<dbReference type="InterPro" id="IPR000306">
    <property type="entry name" value="Znf_FYVE"/>
</dbReference>
<dbReference type="SUPFAM" id="SSF57903">
    <property type="entry name" value="FYVE/PHD zinc finger"/>
    <property type="match status" value="1"/>
</dbReference>
<keyword evidence="2 4" id="KW-0863">Zinc-finger</keyword>
<dbReference type="Proteomes" id="UP000663851">
    <property type="component" value="Unassembled WGS sequence"/>
</dbReference>
<evidence type="ECO:0000313" key="10">
    <source>
        <dbReference type="Proteomes" id="UP000663873"/>
    </source>
</evidence>
<dbReference type="Gene3D" id="3.30.40.10">
    <property type="entry name" value="Zinc/RING finger domain, C3HC4 (zinc finger)"/>
    <property type="match status" value="1"/>
</dbReference>
<evidence type="ECO:0000313" key="8">
    <source>
        <dbReference type="EMBL" id="CAF4465439.1"/>
    </source>
</evidence>
<dbReference type="InterPro" id="IPR011011">
    <property type="entry name" value="Znf_FYVE_PHD"/>
</dbReference>
<evidence type="ECO:0000256" key="5">
    <source>
        <dbReference type="SAM" id="MobiDB-lite"/>
    </source>
</evidence>
<dbReference type="Pfam" id="PF01363">
    <property type="entry name" value="FYVE"/>
    <property type="match status" value="1"/>
</dbReference>
<evidence type="ECO:0000259" key="6">
    <source>
        <dbReference type="PROSITE" id="PS50178"/>
    </source>
</evidence>
<dbReference type="GO" id="GO:0016197">
    <property type="term" value="P:endosomal transport"/>
    <property type="evidence" value="ECO:0007669"/>
    <property type="project" value="TreeGrafter"/>
</dbReference>
<feature type="domain" description="FYVE-type" evidence="6">
    <location>
        <begin position="497"/>
        <end position="556"/>
    </location>
</feature>
<dbReference type="PANTHER" id="PTHR46319:SF3">
    <property type="entry name" value="ZINC FINGER FYVE DOMAIN-CONTAINING PROTEIN"/>
    <property type="match status" value="1"/>
</dbReference>
<dbReference type="EMBL" id="CAJOBO010002729">
    <property type="protein sequence ID" value="CAF4465439.1"/>
    <property type="molecule type" value="Genomic_DNA"/>
</dbReference>
<dbReference type="SMART" id="SM00064">
    <property type="entry name" value="FYVE"/>
    <property type="match status" value="1"/>
</dbReference>